<comment type="catalytic activity">
    <reaction evidence="9">
        <text>a beta-lactam + H2O = a substituted beta-amino acid</text>
        <dbReference type="Rhea" id="RHEA:20401"/>
        <dbReference type="ChEBI" id="CHEBI:15377"/>
        <dbReference type="ChEBI" id="CHEBI:35627"/>
        <dbReference type="ChEBI" id="CHEBI:140347"/>
        <dbReference type="EC" id="3.5.2.6"/>
    </reaction>
</comment>
<dbReference type="InterPro" id="IPR002137">
    <property type="entry name" value="Beta-lactam_class-D_AS"/>
</dbReference>
<dbReference type="Pfam" id="PF00905">
    <property type="entry name" value="Transpeptidase"/>
    <property type="match status" value="1"/>
</dbReference>
<dbReference type="PANTHER" id="PTHR30627:SF24">
    <property type="entry name" value="PENICILLIN-BINDING PROTEIN 4B"/>
    <property type="match status" value="1"/>
</dbReference>
<comment type="subcellular location">
    <subcellularLocation>
        <location evidence="1">Membrane</location>
    </subcellularLocation>
</comment>
<name>A0ABP8X2W8_9MICC</name>
<dbReference type="InterPro" id="IPR036138">
    <property type="entry name" value="PBP_dimer_sf"/>
</dbReference>
<keyword evidence="6 9" id="KW-0378">Hydrolase</keyword>
<reference evidence="14" key="1">
    <citation type="journal article" date="2019" name="Int. J. Syst. Evol. Microbiol.">
        <title>The Global Catalogue of Microorganisms (GCM) 10K type strain sequencing project: providing services to taxonomists for standard genome sequencing and annotation.</title>
        <authorList>
            <consortium name="The Broad Institute Genomics Platform"/>
            <consortium name="The Broad Institute Genome Sequencing Center for Infectious Disease"/>
            <person name="Wu L."/>
            <person name="Ma J."/>
        </authorList>
    </citation>
    <scope>NUCLEOTIDE SEQUENCE [LARGE SCALE GENOMIC DNA]</scope>
    <source>
        <strain evidence="14">JCM 18958</strain>
    </source>
</reference>
<evidence type="ECO:0000256" key="8">
    <source>
        <dbReference type="ARBA" id="ARBA00023251"/>
    </source>
</evidence>
<dbReference type="InterPro" id="IPR001460">
    <property type="entry name" value="PCN-bd_Tpept"/>
</dbReference>
<dbReference type="InterPro" id="IPR005311">
    <property type="entry name" value="PBP_dimer"/>
</dbReference>
<dbReference type="EC" id="3.5.2.6" evidence="4 9"/>
<evidence type="ECO:0000256" key="1">
    <source>
        <dbReference type="ARBA" id="ARBA00004370"/>
    </source>
</evidence>
<evidence type="ECO:0000259" key="11">
    <source>
        <dbReference type="Pfam" id="PF03717"/>
    </source>
</evidence>
<dbReference type="InterPro" id="IPR050515">
    <property type="entry name" value="Beta-lactam/transpept"/>
</dbReference>
<dbReference type="Pfam" id="PF03717">
    <property type="entry name" value="PBP_dimer"/>
    <property type="match status" value="1"/>
</dbReference>
<dbReference type="SUPFAM" id="SSF56601">
    <property type="entry name" value="beta-lactamase/transpeptidase-like"/>
    <property type="match status" value="1"/>
</dbReference>
<keyword evidence="14" id="KW-1185">Reference proteome</keyword>
<dbReference type="InterPro" id="IPR007887">
    <property type="entry name" value="MecA_N"/>
</dbReference>
<dbReference type="EMBL" id="BAABLN010000023">
    <property type="protein sequence ID" value="GAA4698899.1"/>
    <property type="molecule type" value="Genomic_DNA"/>
</dbReference>
<proteinExistence type="inferred from homology"/>
<dbReference type="Pfam" id="PF05223">
    <property type="entry name" value="MecA_N"/>
    <property type="match status" value="1"/>
</dbReference>
<evidence type="ECO:0000313" key="14">
    <source>
        <dbReference type="Proteomes" id="UP001501446"/>
    </source>
</evidence>
<evidence type="ECO:0000256" key="4">
    <source>
        <dbReference type="ARBA" id="ARBA00012865"/>
    </source>
</evidence>
<dbReference type="Proteomes" id="UP001501446">
    <property type="component" value="Unassembled WGS sequence"/>
</dbReference>
<keyword evidence="5" id="KW-0732">Signal</keyword>
<feature type="domain" description="NTF2-like N-terminal transpeptidase" evidence="12">
    <location>
        <begin position="23"/>
        <end position="84"/>
    </location>
</feature>
<sequence length="591" mass="62418">MSAPSGTGAFLAERMKGSLRPNVEVREIDERDDAATARIGFTWPSTDPQQTWTYESQAQLAKSDGQWRVRWEDSILHPGLEEGQGLALATLPGERAQILDQNGVALVSDQQVHLPGINKEGLTDDQAAASARKLAAVLDIDPKGYQEKVAAYGPQAFVDALTLRRSDFLELDAAALKTIDGYMVLTDTMPLSLQRGFAGAVLGAVRHPTAEDVESKGEEIKDVEWIGAGGLQEAFDEKLRAAPSLRVTIRELDGSAPPVSTGPLWEQKAPAKSPLKTTLDVALQKAAEEIIKDTASPSAIVAVRPSTGDILAVASGPDGNSYPTATVGQYAPGSTFKIATSLALLRHGASPESTVQCSESITVDGQTFKNAGTYLPDHLGDISLREAIAQSCNTALIDKHDSVSQSDLASAGEALGIGADWDLGIPAYSGNIPRDDAGTEHAASMIGQGRIQTSPLGMAVFAASVVRGRAVCPQLVPEEKPARELPTNLTDQEATQLRDLMRAVVTEGHLDLLNNHPGGEVLGKTGTAEFGQPDPDRGGFPRTHSWVIVAQGDLAFSVFVEDGDYGSVTGAPLAKKFLDAAYEAGSHVPAP</sequence>
<accession>A0ABP8X2W8</accession>
<evidence type="ECO:0000256" key="5">
    <source>
        <dbReference type="ARBA" id="ARBA00022729"/>
    </source>
</evidence>
<comment type="similarity">
    <text evidence="3 9">Belongs to the class-D beta-lactamase family.</text>
</comment>
<protein>
    <recommendedName>
        <fullName evidence="4 9">Beta-lactamase</fullName>
        <ecNumber evidence="4 9">3.5.2.6</ecNumber>
    </recommendedName>
</protein>
<evidence type="ECO:0000259" key="10">
    <source>
        <dbReference type="Pfam" id="PF00905"/>
    </source>
</evidence>
<keyword evidence="8 9" id="KW-0046">Antibiotic resistance</keyword>
<evidence type="ECO:0000256" key="9">
    <source>
        <dbReference type="RuleBase" id="RU361140"/>
    </source>
</evidence>
<dbReference type="PROSITE" id="PS00337">
    <property type="entry name" value="BETA_LACTAMASE_D"/>
    <property type="match status" value="1"/>
</dbReference>
<evidence type="ECO:0000313" key="13">
    <source>
        <dbReference type="EMBL" id="GAA4698899.1"/>
    </source>
</evidence>
<feature type="domain" description="Penicillin-binding protein dimerisation" evidence="11">
    <location>
        <begin position="91"/>
        <end position="247"/>
    </location>
</feature>
<dbReference type="Gene3D" id="3.40.710.10">
    <property type="entry name" value="DD-peptidase/beta-lactamase superfamily"/>
    <property type="match status" value="1"/>
</dbReference>
<organism evidence="13 14">
    <name type="scientific">Kocuria gwangalliensis</name>
    <dbReference type="NCBI Taxonomy" id="501592"/>
    <lineage>
        <taxon>Bacteria</taxon>
        <taxon>Bacillati</taxon>
        <taxon>Actinomycetota</taxon>
        <taxon>Actinomycetes</taxon>
        <taxon>Micrococcales</taxon>
        <taxon>Micrococcaceae</taxon>
        <taxon>Kocuria</taxon>
    </lineage>
</organism>
<comment type="caution">
    <text evidence="13">The sequence shown here is derived from an EMBL/GenBank/DDBJ whole genome shotgun (WGS) entry which is preliminary data.</text>
</comment>
<feature type="domain" description="Penicillin-binding protein transpeptidase" evidence="10">
    <location>
        <begin position="299"/>
        <end position="578"/>
    </location>
</feature>
<keyword evidence="7" id="KW-0472">Membrane</keyword>
<dbReference type="SUPFAM" id="SSF56519">
    <property type="entry name" value="Penicillin binding protein dimerisation domain"/>
    <property type="match status" value="1"/>
</dbReference>
<evidence type="ECO:0000256" key="7">
    <source>
        <dbReference type="ARBA" id="ARBA00023136"/>
    </source>
</evidence>
<evidence type="ECO:0000259" key="12">
    <source>
        <dbReference type="Pfam" id="PF05223"/>
    </source>
</evidence>
<gene>
    <name evidence="13" type="ORF">GCM10025781_16330</name>
</gene>
<dbReference type="PANTHER" id="PTHR30627">
    <property type="entry name" value="PEPTIDOGLYCAN D,D-TRANSPEPTIDASE"/>
    <property type="match status" value="1"/>
</dbReference>
<dbReference type="InterPro" id="IPR012338">
    <property type="entry name" value="Beta-lactam/transpept-like"/>
</dbReference>
<dbReference type="Gene3D" id="3.90.1310.10">
    <property type="entry name" value="Penicillin-binding protein 2a (Domain 2)"/>
    <property type="match status" value="1"/>
</dbReference>
<evidence type="ECO:0000256" key="3">
    <source>
        <dbReference type="ARBA" id="ARBA00007898"/>
    </source>
</evidence>
<evidence type="ECO:0000256" key="2">
    <source>
        <dbReference type="ARBA" id="ARBA00007171"/>
    </source>
</evidence>
<comment type="similarity">
    <text evidence="2">Belongs to the transpeptidase family.</text>
</comment>
<evidence type="ECO:0000256" key="6">
    <source>
        <dbReference type="ARBA" id="ARBA00022801"/>
    </source>
</evidence>